<proteinExistence type="predicted"/>
<keyword evidence="1" id="KW-0472">Membrane</keyword>
<dbReference type="KEGG" id="pcm:AY601_3854"/>
<dbReference type="Gene3D" id="3.40.50.1110">
    <property type="entry name" value="SGNH hydrolase"/>
    <property type="match status" value="1"/>
</dbReference>
<dbReference type="SUPFAM" id="SSF52266">
    <property type="entry name" value="SGNH hydrolase"/>
    <property type="match status" value="1"/>
</dbReference>
<dbReference type="AlphaFoldDB" id="A0A127VH98"/>
<keyword evidence="1" id="KW-0812">Transmembrane</keyword>
<evidence type="ECO:0000256" key="1">
    <source>
        <dbReference type="SAM" id="Phobius"/>
    </source>
</evidence>
<dbReference type="InterPro" id="IPR051532">
    <property type="entry name" value="Ester_Hydrolysis_Enzymes"/>
</dbReference>
<feature type="domain" description="SGNH hydrolase-type esterase" evidence="2">
    <location>
        <begin position="93"/>
        <end position="271"/>
    </location>
</feature>
<dbReference type="PANTHER" id="PTHR30383">
    <property type="entry name" value="THIOESTERASE 1/PROTEASE 1/LYSOPHOSPHOLIPASE L1"/>
    <property type="match status" value="1"/>
</dbReference>
<dbReference type="PATRIC" id="fig|188932.3.peg.4003"/>
<evidence type="ECO:0000313" key="3">
    <source>
        <dbReference type="EMBL" id="AMQ00714.1"/>
    </source>
</evidence>
<reference evidence="3 4" key="1">
    <citation type="submission" date="2016-03" db="EMBL/GenBank/DDBJ databases">
        <title>Complete genome sequence of Pedobacter cryoconitis PAMC 27485.</title>
        <authorList>
            <person name="Lee J."/>
            <person name="Kim O.-S."/>
        </authorList>
    </citation>
    <scope>NUCLEOTIDE SEQUENCE [LARGE SCALE GENOMIC DNA]</scope>
    <source>
        <strain evidence="3 4">PAMC 27485</strain>
    </source>
</reference>
<accession>A0A127VH98</accession>
<keyword evidence="1" id="KW-1133">Transmembrane helix</keyword>
<dbReference type="GO" id="GO:0016788">
    <property type="term" value="F:hydrolase activity, acting on ester bonds"/>
    <property type="evidence" value="ECO:0007669"/>
    <property type="project" value="UniProtKB-ARBA"/>
</dbReference>
<dbReference type="EMBL" id="CP014504">
    <property type="protein sequence ID" value="AMQ00714.1"/>
    <property type="molecule type" value="Genomic_DNA"/>
</dbReference>
<dbReference type="InterPro" id="IPR036514">
    <property type="entry name" value="SGNH_hydro_sf"/>
</dbReference>
<evidence type="ECO:0000313" key="4">
    <source>
        <dbReference type="Proteomes" id="UP000071561"/>
    </source>
</evidence>
<evidence type="ECO:0000259" key="2">
    <source>
        <dbReference type="Pfam" id="PF13472"/>
    </source>
</evidence>
<dbReference type="InterPro" id="IPR013830">
    <property type="entry name" value="SGNH_hydro"/>
</dbReference>
<feature type="transmembrane region" description="Helical" evidence="1">
    <location>
        <begin position="65"/>
        <end position="84"/>
    </location>
</feature>
<dbReference type="Pfam" id="PF13472">
    <property type="entry name" value="Lipase_GDSL_2"/>
    <property type="match status" value="1"/>
</dbReference>
<organism evidence="3 4">
    <name type="scientific">Pedobacter cryoconitis</name>
    <dbReference type="NCBI Taxonomy" id="188932"/>
    <lineage>
        <taxon>Bacteria</taxon>
        <taxon>Pseudomonadati</taxon>
        <taxon>Bacteroidota</taxon>
        <taxon>Sphingobacteriia</taxon>
        <taxon>Sphingobacteriales</taxon>
        <taxon>Sphingobacteriaceae</taxon>
        <taxon>Pedobacter</taxon>
    </lineage>
</organism>
<keyword evidence="4" id="KW-1185">Reference proteome</keyword>
<sequence length="282" mass="31280">MIYSVSKIQSDGCLVHVKFTRHGIEFKALPKKVLNWLPLIPGDFNQISGDTKPILTTKRMLMKKLIQTMAFLATGCLLLTFMAMKAKSKKIIFFGDSITQQGVQPGGYVDLISKKLNSPAYEVIGAGIGGNKVYDLYLRLEDDVLNKKPDLVVIYIGVNDVWHKQSSHTGTDLDKFVKFYQALIHKIQTNGAKVVVCTPAVIGEKKKGSNELDAELDTYSAAIRELATKNKLVLCDLRKLFTEYDLKNNPQDLPKGILTTDGVHLNEKGNETLAATLIPLVK</sequence>
<dbReference type="Proteomes" id="UP000071561">
    <property type="component" value="Chromosome"/>
</dbReference>
<name>A0A127VH98_9SPHI</name>
<gene>
    <name evidence="3" type="ORF">AY601_3854</name>
</gene>
<protein>
    <submittedName>
        <fullName evidence="3">G-D-S-L family lipolytic protein</fullName>
    </submittedName>
</protein>